<keyword evidence="5" id="KW-1185">Reference proteome</keyword>
<feature type="domain" description="Low molecular weight protein antigen 6 PH" evidence="3">
    <location>
        <begin position="68"/>
        <end position="99"/>
    </location>
</feature>
<keyword evidence="1" id="KW-0812">Transmembrane</keyword>
<sequence length="135" mass="15006">MSTPLSVGAAALFVAMTSWTAATQDSTAWMWMWAIAGPAYVVVSTSLTYWWVRRWLAPQASPGMYEATGAHADGLITESPRGRNIVPWSRIAGVRVRRDIVKLTFADPTQQIWLAPELLPPELLAWFPADVRPPR</sequence>
<evidence type="ECO:0000313" key="4">
    <source>
        <dbReference type="EMBL" id="GAC84858.1"/>
    </source>
</evidence>
<organism evidence="4 5">
    <name type="scientific">Gordonia paraffinivorans NBRC 108238</name>
    <dbReference type="NCBI Taxonomy" id="1223543"/>
    <lineage>
        <taxon>Bacteria</taxon>
        <taxon>Bacillati</taxon>
        <taxon>Actinomycetota</taxon>
        <taxon>Actinomycetes</taxon>
        <taxon>Mycobacteriales</taxon>
        <taxon>Gordoniaceae</taxon>
        <taxon>Gordonia</taxon>
    </lineage>
</organism>
<keyword evidence="1" id="KW-1133">Transmembrane helix</keyword>
<feature type="transmembrane region" description="Helical" evidence="1">
    <location>
        <begin position="30"/>
        <end position="52"/>
    </location>
</feature>
<dbReference type="InterPro" id="IPR019692">
    <property type="entry name" value="CFP-6_PH"/>
</dbReference>
<comment type="caution">
    <text evidence="4">The sequence shown here is derived from an EMBL/GenBank/DDBJ whole genome shotgun (WGS) entry which is preliminary data.</text>
</comment>
<gene>
    <name evidence="4" type="ORF">GP2_027_00030</name>
</gene>
<evidence type="ECO:0000313" key="5">
    <source>
        <dbReference type="Proteomes" id="UP000035021"/>
    </source>
</evidence>
<keyword evidence="1" id="KW-0472">Membrane</keyword>
<evidence type="ECO:0000259" key="3">
    <source>
        <dbReference type="Pfam" id="PF10756"/>
    </source>
</evidence>
<evidence type="ECO:0000256" key="2">
    <source>
        <dbReference type="SAM" id="SignalP"/>
    </source>
</evidence>
<reference evidence="4 5" key="1">
    <citation type="submission" date="2013-02" db="EMBL/GenBank/DDBJ databases">
        <title>Whole genome shotgun sequence of Gordonia paraffinivorans NBRC 108238.</title>
        <authorList>
            <person name="Isaki-Nakamura S."/>
            <person name="Hosoyama A."/>
            <person name="Tsuchikane K."/>
            <person name="Ando Y."/>
            <person name="Baba S."/>
            <person name="Ohji S."/>
            <person name="Hamada M."/>
            <person name="Tamura T."/>
            <person name="Yamazoe A."/>
            <person name="Yamazaki S."/>
            <person name="Fujita N."/>
        </authorList>
    </citation>
    <scope>NUCLEOTIDE SEQUENCE [LARGE SCALE GENOMIC DNA]</scope>
    <source>
        <strain evidence="4 5">NBRC 108238</strain>
    </source>
</reference>
<dbReference type="EMBL" id="BAOQ01000027">
    <property type="protein sequence ID" value="GAC84858.1"/>
    <property type="molecule type" value="Genomic_DNA"/>
</dbReference>
<evidence type="ECO:0000256" key="1">
    <source>
        <dbReference type="SAM" id="Phobius"/>
    </source>
</evidence>
<feature type="signal peptide" evidence="2">
    <location>
        <begin position="1"/>
        <end position="21"/>
    </location>
</feature>
<feature type="chain" id="PRO_5047044647" description="Low molecular weight protein antigen 6 PH domain-containing protein" evidence="2">
    <location>
        <begin position="22"/>
        <end position="135"/>
    </location>
</feature>
<accession>A0ABQ0IN77</accession>
<proteinExistence type="predicted"/>
<protein>
    <recommendedName>
        <fullName evidence="3">Low molecular weight protein antigen 6 PH domain-containing protein</fullName>
    </recommendedName>
</protein>
<name>A0ABQ0IN77_9ACTN</name>
<dbReference type="Pfam" id="PF10756">
    <property type="entry name" value="bPH_6"/>
    <property type="match status" value="1"/>
</dbReference>
<dbReference type="Proteomes" id="UP000035021">
    <property type="component" value="Unassembled WGS sequence"/>
</dbReference>
<keyword evidence="2" id="KW-0732">Signal</keyword>